<dbReference type="EMBL" id="VIEB01000826">
    <property type="protein sequence ID" value="TQD80016.1"/>
    <property type="molecule type" value="Genomic_DNA"/>
</dbReference>
<dbReference type="Proteomes" id="UP000315295">
    <property type="component" value="Unassembled WGS sequence"/>
</dbReference>
<reference evidence="2 3" key="1">
    <citation type="journal article" date="2019" name="G3 (Bethesda)">
        <title>Sequencing of a Wild Apple (Malus baccata) Genome Unravels the Differences Between Cultivated and Wild Apple Species Regarding Disease Resistance and Cold Tolerance.</title>
        <authorList>
            <person name="Chen X."/>
        </authorList>
    </citation>
    <scope>NUCLEOTIDE SEQUENCE [LARGE SCALE GENOMIC DNA]</scope>
    <source>
        <strain evidence="3">cv. Shandingzi</strain>
        <tissue evidence="2">Leaves</tissue>
    </source>
</reference>
<organism evidence="2 3">
    <name type="scientific">Malus baccata</name>
    <name type="common">Siberian crab apple</name>
    <name type="synonym">Pyrus baccata</name>
    <dbReference type="NCBI Taxonomy" id="106549"/>
    <lineage>
        <taxon>Eukaryota</taxon>
        <taxon>Viridiplantae</taxon>
        <taxon>Streptophyta</taxon>
        <taxon>Embryophyta</taxon>
        <taxon>Tracheophyta</taxon>
        <taxon>Spermatophyta</taxon>
        <taxon>Magnoliopsida</taxon>
        <taxon>eudicotyledons</taxon>
        <taxon>Gunneridae</taxon>
        <taxon>Pentapetalae</taxon>
        <taxon>rosids</taxon>
        <taxon>fabids</taxon>
        <taxon>Rosales</taxon>
        <taxon>Rosaceae</taxon>
        <taxon>Amygdaloideae</taxon>
        <taxon>Maleae</taxon>
        <taxon>Malus</taxon>
    </lineage>
</organism>
<gene>
    <name evidence="2" type="ORF">C1H46_034429</name>
</gene>
<sequence>MSQLIRSRKAVTTAPCSIPPPPTSATTAPVEMEPRPVNLINAADAVAPQVSQVSASSASSVAIPIRASRGHRHPRMPDTTSASITDASAKKNTQGPCCQLKTTKVTRVTNGCITIGYDDRHWAAPTAEQHSALAHDNGRVVRTYCPMQWKSWKAMPDEVRTKLNSDLHQYFETFDAPQVALEKGCPKEFKDQENNWVWLCSHFQEPGYVVWGFKISGDLSLETFMFDPRMSWLSPFIYDDGEEAFGSSGVCLPTSSRDSARVCGSPRGCGVSDLYKDLGSHSRVEANDVLYGGWGMPDGGNLESIHHRSPQSVRHSSPIDIEPLQPEHAQNSAPSTSEPVPNPETFMPQDFQPPSNVDLVDYVALFS</sequence>
<proteinExistence type="predicted"/>
<protein>
    <submittedName>
        <fullName evidence="2">Uncharacterized protein</fullName>
    </submittedName>
</protein>
<feature type="region of interest" description="Disordered" evidence="1">
    <location>
        <begin position="1"/>
        <end position="29"/>
    </location>
</feature>
<keyword evidence="3" id="KW-1185">Reference proteome</keyword>
<accession>A0A540L0K5</accession>
<evidence type="ECO:0000313" key="3">
    <source>
        <dbReference type="Proteomes" id="UP000315295"/>
    </source>
</evidence>
<feature type="region of interest" description="Disordered" evidence="1">
    <location>
        <begin position="324"/>
        <end position="353"/>
    </location>
</feature>
<evidence type="ECO:0000256" key="1">
    <source>
        <dbReference type="SAM" id="MobiDB-lite"/>
    </source>
</evidence>
<dbReference type="AlphaFoldDB" id="A0A540L0K5"/>
<feature type="compositionally biased region" description="Polar residues" evidence="1">
    <location>
        <begin position="328"/>
        <end position="339"/>
    </location>
</feature>
<name>A0A540L0K5_MALBA</name>
<evidence type="ECO:0000313" key="2">
    <source>
        <dbReference type="EMBL" id="TQD80016.1"/>
    </source>
</evidence>
<comment type="caution">
    <text evidence="2">The sequence shown here is derived from an EMBL/GenBank/DDBJ whole genome shotgun (WGS) entry which is preliminary data.</text>
</comment>